<comment type="caution">
    <text evidence="1">The sequence shown here is derived from an EMBL/GenBank/DDBJ whole genome shotgun (WGS) entry which is preliminary data.</text>
</comment>
<dbReference type="OrthoDB" id="3527946at2759"/>
<accession>A0A8H4RYE8</accession>
<protein>
    <submittedName>
        <fullName evidence="1">Uncharacterized protein</fullName>
    </submittedName>
</protein>
<proteinExistence type="predicted"/>
<evidence type="ECO:0000313" key="1">
    <source>
        <dbReference type="EMBL" id="KAF4637853.1"/>
    </source>
</evidence>
<organism evidence="1 2">
    <name type="scientific">Cudoniella acicularis</name>
    <dbReference type="NCBI Taxonomy" id="354080"/>
    <lineage>
        <taxon>Eukaryota</taxon>
        <taxon>Fungi</taxon>
        <taxon>Dikarya</taxon>
        <taxon>Ascomycota</taxon>
        <taxon>Pezizomycotina</taxon>
        <taxon>Leotiomycetes</taxon>
        <taxon>Helotiales</taxon>
        <taxon>Tricladiaceae</taxon>
        <taxon>Cudoniella</taxon>
    </lineage>
</organism>
<evidence type="ECO:0000313" key="2">
    <source>
        <dbReference type="Proteomes" id="UP000566819"/>
    </source>
</evidence>
<dbReference type="Proteomes" id="UP000566819">
    <property type="component" value="Unassembled WGS sequence"/>
</dbReference>
<gene>
    <name evidence="1" type="ORF">G7Y89_g244</name>
</gene>
<reference evidence="1 2" key="1">
    <citation type="submission" date="2020-03" db="EMBL/GenBank/DDBJ databases">
        <title>Draft Genome Sequence of Cudoniella acicularis.</title>
        <authorList>
            <person name="Buettner E."/>
            <person name="Kellner H."/>
        </authorList>
    </citation>
    <scope>NUCLEOTIDE SEQUENCE [LARGE SCALE GENOMIC DNA]</scope>
    <source>
        <strain evidence="1 2">DSM 108380</strain>
    </source>
</reference>
<sequence length="166" mass="18856">MKPFESGGLAFCNNDLSTNNVIFDPETLKKLYTSKSLLTRCGRDFLLRTAACIVYRHGCCLRTGHNPCEPDQRRAWRLPLRCAFEIARNKLGDMDKNGFEDIVAEFALQFESQKQLACELRSTLFSIKDGAIFTGTFRDNDIMYDGIIGAFSRAIDRLRKEEQAIA</sequence>
<dbReference type="AlphaFoldDB" id="A0A8H4RYE8"/>
<name>A0A8H4RYE8_9HELO</name>
<dbReference type="EMBL" id="JAAMPI010000008">
    <property type="protein sequence ID" value="KAF4637853.1"/>
    <property type="molecule type" value="Genomic_DNA"/>
</dbReference>
<keyword evidence="2" id="KW-1185">Reference proteome</keyword>